<sequence>MELMIEGVSRGEFSKQFIKVSQTVEDTVDITVVNRTVEVFRPDCVHEQTVTLTNENLDLLMTALGYTKERMSNHE</sequence>
<dbReference type="RefSeq" id="YP_009147142.1">
    <property type="nucleotide sequence ID" value="NC_027335.2"/>
</dbReference>
<proteinExistence type="predicted"/>
<accession>A0A096XT58</accession>
<evidence type="ECO:0000313" key="1">
    <source>
        <dbReference type="EMBL" id="AII28501.1"/>
    </source>
</evidence>
<evidence type="ECO:0000313" key="2">
    <source>
        <dbReference type="Proteomes" id="UP000030157"/>
    </source>
</evidence>
<protein>
    <submittedName>
        <fullName evidence="1">Uncharacterized protein</fullName>
    </submittedName>
</protein>
<organism evidence="1 2">
    <name type="scientific">Enterococcus phage ECP3</name>
    <dbReference type="NCBI Taxonomy" id="1498168"/>
    <lineage>
        <taxon>Viruses</taxon>
        <taxon>Duplodnaviria</taxon>
        <taxon>Heunggongvirae</taxon>
        <taxon>Uroviricota</taxon>
        <taxon>Caudoviricetes</taxon>
        <taxon>Herelleviridae</taxon>
        <taxon>Brockvirinae</taxon>
        <taxon>Kochikohdavirus</taxon>
        <taxon>Kochikohdavirus ECP3</taxon>
    </lineage>
</organism>
<name>A0A096XT58_9CAUD</name>
<dbReference type="GeneID" id="24628190"/>
<dbReference type="Proteomes" id="UP000030157">
    <property type="component" value="Segment"/>
</dbReference>
<keyword evidence="2" id="KW-1185">Reference proteome</keyword>
<reference evidence="1" key="1">
    <citation type="submission" date="2014-05" db="EMBL/GenBank/DDBJ databases">
        <title>Complete genome sequence of Enterococcus faecalis bacteriophage ECP3.</title>
        <authorList>
            <person name="Kang H.-Y."/>
            <person name="Kim S."/>
            <person name="Kim J."/>
        </authorList>
    </citation>
    <scope>NUCLEOTIDE SEQUENCE [LARGE SCALE GENOMIC DNA]</scope>
    <source>
        <strain evidence="1">ECP3</strain>
    </source>
</reference>
<dbReference type="EMBL" id="KJ801817">
    <property type="protein sequence ID" value="AII28501.1"/>
    <property type="molecule type" value="Genomic_DNA"/>
</dbReference>